<evidence type="ECO:0000313" key="2">
    <source>
        <dbReference type="EMBL" id="OAV87464.1"/>
    </source>
</evidence>
<feature type="region of interest" description="Disordered" evidence="1">
    <location>
        <begin position="127"/>
        <end position="159"/>
    </location>
</feature>
<gene>
    <name evidence="2" type="ORF">PTTG_02095</name>
</gene>
<feature type="region of interest" description="Disordered" evidence="1">
    <location>
        <begin position="62"/>
        <end position="87"/>
    </location>
</feature>
<dbReference type="EnsemblFungi" id="PTTG_02095-t43_1">
    <property type="protein sequence ID" value="PTTG_02095-t43_1-p1"/>
    <property type="gene ID" value="PTTG_02095"/>
</dbReference>
<reference evidence="3 4" key="3">
    <citation type="journal article" date="2017" name="G3 (Bethesda)">
        <title>Comparative analysis highlights variable genome content of wheat rusts and divergence of the mating loci.</title>
        <authorList>
            <person name="Cuomo C.A."/>
            <person name="Bakkeren G."/>
            <person name="Khalil H.B."/>
            <person name="Panwar V."/>
            <person name="Joly D."/>
            <person name="Linning R."/>
            <person name="Sakthikumar S."/>
            <person name="Song X."/>
            <person name="Adiconis X."/>
            <person name="Fan L."/>
            <person name="Goldberg J.M."/>
            <person name="Levin J.Z."/>
            <person name="Young S."/>
            <person name="Zeng Q."/>
            <person name="Anikster Y."/>
            <person name="Bruce M."/>
            <person name="Wang M."/>
            <person name="Yin C."/>
            <person name="McCallum B."/>
            <person name="Szabo L.J."/>
            <person name="Hulbert S."/>
            <person name="Chen X."/>
            <person name="Fellers J.P."/>
        </authorList>
    </citation>
    <scope>NUCLEOTIDE SEQUENCE</scope>
    <source>
        <strain evidence="3">isolate 1-1 / race 1 (BBBD)</strain>
        <strain evidence="4">Isolate 1-1 / race 1 (BBBD)</strain>
    </source>
</reference>
<dbReference type="VEuPathDB" id="FungiDB:PTTG_02095"/>
<accession>A0A180G493</accession>
<feature type="compositionally biased region" description="Polar residues" evidence="1">
    <location>
        <begin position="467"/>
        <end position="481"/>
    </location>
</feature>
<evidence type="ECO:0000313" key="4">
    <source>
        <dbReference type="Proteomes" id="UP000005240"/>
    </source>
</evidence>
<feature type="region of interest" description="Disordered" evidence="1">
    <location>
        <begin position="462"/>
        <end position="481"/>
    </location>
</feature>
<feature type="compositionally biased region" description="Polar residues" evidence="1">
    <location>
        <begin position="350"/>
        <end position="367"/>
    </location>
</feature>
<organism evidence="2">
    <name type="scientific">Puccinia triticina (isolate 1-1 / race 1 (BBBD))</name>
    <name type="common">Brown leaf rust fungus</name>
    <dbReference type="NCBI Taxonomy" id="630390"/>
    <lineage>
        <taxon>Eukaryota</taxon>
        <taxon>Fungi</taxon>
        <taxon>Dikarya</taxon>
        <taxon>Basidiomycota</taxon>
        <taxon>Pucciniomycotina</taxon>
        <taxon>Pucciniomycetes</taxon>
        <taxon>Pucciniales</taxon>
        <taxon>Pucciniaceae</taxon>
        <taxon>Puccinia</taxon>
    </lineage>
</organism>
<reference evidence="2" key="1">
    <citation type="submission" date="2009-11" db="EMBL/GenBank/DDBJ databases">
        <authorList>
            <consortium name="The Broad Institute Genome Sequencing Platform"/>
            <person name="Ward D."/>
            <person name="Feldgarden M."/>
            <person name="Earl A."/>
            <person name="Young S.K."/>
            <person name="Zeng Q."/>
            <person name="Koehrsen M."/>
            <person name="Alvarado L."/>
            <person name="Berlin A."/>
            <person name="Bochicchio J."/>
            <person name="Borenstein D."/>
            <person name="Chapman S.B."/>
            <person name="Chen Z."/>
            <person name="Engels R."/>
            <person name="Freedman E."/>
            <person name="Gellesch M."/>
            <person name="Goldberg J."/>
            <person name="Griggs A."/>
            <person name="Gujja S."/>
            <person name="Heilman E."/>
            <person name="Heiman D."/>
            <person name="Hepburn T."/>
            <person name="Howarth C."/>
            <person name="Jen D."/>
            <person name="Larson L."/>
            <person name="Lewis B."/>
            <person name="Mehta T."/>
            <person name="Park D."/>
            <person name="Pearson M."/>
            <person name="Roberts A."/>
            <person name="Saif S."/>
            <person name="Shea T."/>
            <person name="Shenoy N."/>
            <person name="Sisk P."/>
            <person name="Stolte C."/>
            <person name="Sykes S."/>
            <person name="Thomson T."/>
            <person name="Walk T."/>
            <person name="White J."/>
            <person name="Yandava C."/>
            <person name="Izard J."/>
            <person name="Baranova O.V."/>
            <person name="Blanton J.M."/>
            <person name="Tanner A.C."/>
            <person name="Dewhirst F.E."/>
            <person name="Haas B."/>
            <person name="Nusbaum C."/>
            <person name="Birren B."/>
        </authorList>
    </citation>
    <scope>NUCLEOTIDE SEQUENCE [LARGE SCALE GENOMIC DNA]</scope>
    <source>
        <strain evidence="2">1-1 BBBD Race 1</strain>
    </source>
</reference>
<dbReference type="EMBL" id="ADAS02000393">
    <property type="protein sequence ID" value="OAV87464.1"/>
    <property type="molecule type" value="Genomic_DNA"/>
</dbReference>
<reference evidence="3" key="4">
    <citation type="submission" date="2025-05" db="UniProtKB">
        <authorList>
            <consortium name="EnsemblFungi"/>
        </authorList>
    </citation>
    <scope>IDENTIFICATION</scope>
    <source>
        <strain evidence="3">isolate 1-1 / race 1 (BBBD)</strain>
    </source>
</reference>
<reference evidence="2" key="2">
    <citation type="submission" date="2016-05" db="EMBL/GenBank/DDBJ databases">
        <title>Comparative analysis highlights variable genome content of wheat rusts and divergence of the mating loci.</title>
        <authorList>
            <person name="Cuomo C.A."/>
            <person name="Bakkeren G."/>
            <person name="Szabo L."/>
            <person name="Khalil H."/>
            <person name="Joly D."/>
            <person name="Goldberg J."/>
            <person name="Young S."/>
            <person name="Zeng Q."/>
            <person name="Fellers J."/>
        </authorList>
    </citation>
    <scope>NUCLEOTIDE SEQUENCE [LARGE SCALE GENOMIC DNA]</scope>
    <source>
        <strain evidence="2">1-1 BBBD Race 1</strain>
    </source>
</reference>
<evidence type="ECO:0000313" key="3">
    <source>
        <dbReference type="EnsemblFungi" id="PTTG_02095-t43_1-p1"/>
    </source>
</evidence>
<feature type="compositionally biased region" description="Basic and acidic residues" evidence="1">
    <location>
        <begin position="428"/>
        <end position="437"/>
    </location>
</feature>
<sequence>MSPAMSTQPRRFHWLVGMTAVLYTLSGSVTVEAAPAFATFSNKLLTRDPVNTDLHLGPLPQISREGFRADDPAGALGNEGRGAPTELNLMDRSRDAATDLSLAPPTPEPRPPASVPLDLDLRLALGTNAPETPAGAPGKTEGTDSHLPDAEESSSAAPAEIRVTREQYSPGAMNFGQQARHPRLDQGINKPRLTFEPQDPAIALEAQSRLLAAHDQPSSHKADPLLRSAMLQRISRTLSQDPSHNRRPVRAVAYNPENNPTYYDQPIHPDTLVAGSSQIFRSNSLVSQPNVYVNAPGSSQLGSPFAREQMRMLGGTPTHLPEGQTSNSKRVIERLTELNLPSKRRRKSSEATSNSPGTNNAAGSNNMWGKFLFGQPRDSGMNPTHLSQGQPSNSKRVLQEPTQPNLARERDQTSLESTSNVPSSNRRLASDTADHLRHNLQNPRYRADVSSRRYIRPGDESFAVLNSGPTPTVSRHSPTGPNLIRQHQQTSRETTSNFPVFNGGLTPQFVQHLDSNPPNTWHRHIFNPPHFQANPWLKNIFMHQFAPNTQPHTNPGP</sequence>
<dbReference type="AlphaFoldDB" id="A0A180G493"/>
<keyword evidence="4" id="KW-1185">Reference proteome</keyword>
<protein>
    <submittedName>
        <fullName evidence="2 3">Uncharacterized protein</fullName>
    </submittedName>
</protein>
<proteinExistence type="predicted"/>
<feature type="region of interest" description="Disordered" evidence="1">
    <location>
        <begin position="336"/>
        <end position="439"/>
    </location>
</feature>
<feature type="compositionally biased region" description="Polar residues" evidence="1">
    <location>
        <begin position="414"/>
        <end position="427"/>
    </location>
</feature>
<feature type="compositionally biased region" description="Polar residues" evidence="1">
    <location>
        <begin position="381"/>
        <end position="405"/>
    </location>
</feature>
<dbReference type="Proteomes" id="UP000005240">
    <property type="component" value="Unassembled WGS sequence"/>
</dbReference>
<evidence type="ECO:0000256" key="1">
    <source>
        <dbReference type="SAM" id="MobiDB-lite"/>
    </source>
</evidence>
<name>A0A180G493_PUCT1</name>